<proteinExistence type="predicted"/>
<dbReference type="AlphaFoldDB" id="A0A699SBG2"/>
<comment type="caution">
    <text evidence="2">The sequence shown here is derived from an EMBL/GenBank/DDBJ whole genome shotgun (WGS) entry which is preliminary data.</text>
</comment>
<sequence>MEGNSLYGSRGGSGMVPEEIKWDFSKPSVGLGGVTFVLVGVFLDLGTDAKYQADQTQSAQLSDDEDIIEAGEDMDEDTQADKEEHQSPLKKDKPEPSLAQDTQES</sequence>
<feature type="non-terminal residue" evidence="2">
    <location>
        <position position="105"/>
    </location>
</feature>
<feature type="compositionally biased region" description="Basic and acidic residues" evidence="1">
    <location>
        <begin position="79"/>
        <end position="95"/>
    </location>
</feature>
<dbReference type="EMBL" id="BKCJ011151151">
    <property type="protein sequence ID" value="GFC94861.1"/>
    <property type="molecule type" value="Genomic_DNA"/>
</dbReference>
<gene>
    <name evidence="2" type="ORF">Tci_866831</name>
</gene>
<evidence type="ECO:0000313" key="2">
    <source>
        <dbReference type="EMBL" id="GFC94861.1"/>
    </source>
</evidence>
<evidence type="ECO:0000256" key="1">
    <source>
        <dbReference type="SAM" id="MobiDB-lite"/>
    </source>
</evidence>
<reference evidence="2" key="1">
    <citation type="journal article" date="2019" name="Sci. Rep.">
        <title>Draft genome of Tanacetum cinerariifolium, the natural source of mosquito coil.</title>
        <authorList>
            <person name="Yamashiro T."/>
            <person name="Shiraishi A."/>
            <person name="Satake H."/>
            <person name="Nakayama K."/>
        </authorList>
    </citation>
    <scope>NUCLEOTIDE SEQUENCE</scope>
</reference>
<organism evidence="2">
    <name type="scientific">Tanacetum cinerariifolium</name>
    <name type="common">Dalmatian daisy</name>
    <name type="synonym">Chrysanthemum cinerariifolium</name>
    <dbReference type="NCBI Taxonomy" id="118510"/>
    <lineage>
        <taxon>Eukaryota</taxon>
        <taxon>Viridiplantae</taxon>
        <taxon>Streptophyta</taxon>
        <taxon>Embryophyta</taxon>
        <taxon>Tracheophyta</taxon>
        <taxon>Spermatophyta</taxon>
        <taxon>Magnoliopsida</taxon>
        <taxon>eudicotyledons</taxon>
        <taxon>Gunneridae</taxon>
        <taxon>Pentapetalae</taxon>
        <taxon>asterids</taxon>
        <taxon>campanulids</taxon>
        <taxon>Asterales</taxon>
        <taxon>Asteraceae</taxon>
        <taxon>Asteroideae</taxon>
        <taxon>Anthemideae</taxon>
        <taxon>Anthemidinae</taxon>
        <taxon>Tanacetum</taxon>
    </lineage>
</organism>
<protein>
    <submittedName>
        <fullName evidence="2">Uncharacterized protein</fullName>
    </submittedName>
</protein>
<feature type="compositionally biased region" description="Acidic residues" evidence="1">
    <location>
        <begin position="62"/>
        <end position="78"/>
    </location>
</feature>
<accession>A0A699SBG2</accession>
<feature type="region of interest" description="Disordered" evidence="1">
    <location>
        <begin position="53"/>
        <end position="105"/>
    </location>
</feature>
<name>A0A699SBG2_TANCI</name>